<dbReference type="EC" id="6.3.2.2" evidence="5"/>
<comment type="function">
    <text evidence="5">ATP-dependent carboxylate-amine ligase which exhibits weak glutamate--cysteine ligase activity.</text>
</comment>
<dbReference type="HAMAP" id="MF_01609">
    <property type="entry name" value="Glu_cys_ligase_2"/>
    <property type="match status" value="1"/>
</dbReference>
<name>A0A849KE49_9MICO</name>
<reference evidence="6 7" key="1">
    <citation type="submission" date="2020-05" db="EMBL/GenBank/DDBJ databases">
        <title>Genome sequence of Isoptericola sp. JC619 isolated from Chilika lagoon, India.</title>
        <authorList>
            <person name="Kumar D."/>
            <person name="Appam K."/>
            <person name="Gandham S."/>
            <person name="Uppada J."/>
            <person name="Sasikala C."/>
            <person name="Venkata Ramana C."/>
        </authorList>
    </citation>
    <scope>NUCLEOTIDE SEQUENCE [LARGE SCALE GENOMIC DNA]</scope>
    <source>
        <strain evidence="6 7">JC619</strain>
    </source>
</reference>
<gene>
    <name evidence="6" type="ORF">HLI28_04745</name>
</gene>
<evidence type="ECO:0000313" key="7">
    <source>
        <dbReference type="Proteomes" id="UP000557204"/>
    </source>
</evidence>
<dbReference type="NCBIfam" id="TIGR02050">
    <property type="entry name" value="gshA_cyan_rel"/>
    <property type="match status" value="1"/>
</dbReference>
<dbReference type="InterPro" id="IPR006336">
    <property type="entry name" value="GCS2"/>
</dbReference>
<dbReference type="GO" id="GO:0004357">
    <property type="term" value="F:glutamate-cysteine ligase activity"/>
    <property type="evidence" value="ECO:0007669"/>
    <property type="project" value="UniProtKB-EC"/>
</dbReference>
<evidence type="ECO:0000256" key="1">
    <source>
        <dbReference type="ARBA" id="ARBA00022598"/>
    </source>
</evidence>
<dbReference type="GO" id="GO:0005524">
    <property type="term" value="F:ATP binding"/>
    <property type="evidence" value="ECO:0007669"/>
    <property type="project" value="UniProtKB-KW"/>
</dbReference>
<dbReference type="AlphaFoldDB" id="A0A849KE49"/>
<dbReference type="NCBIfam" id="NF010042">
    <property type="entry name" value="PRK13517.1-2"/>
    <property type="match status" value="1"/>
</dbReference>
<dbReference type="RefSeq" id="WP_171246366.1">
    <property type="nucleotide sequence ID" value="NZ_JABFAJ010000009.1"/>
</dbReference>
<keyword evidence="2 5" id="KW-0547">Nucleotide-binding</keyword>
<protein>
    <recommendedName>
        <fullName evidence="5">Putative glutamate--cysteine ligase 2</fullName>
        <ecNumber evidence="5">6.3.2.2</ecNumber>
    </recommendedName>
    <alternativeName>
        <fullName evidence="5">Gamma-glutamylcysteine synthetase 2</fullName>
        <shortName evidence="5">GCS 2</shortName>
        <shortName evidence="5">Gamma-GCS 2</shortName>
    </alternativeName>
</protein>
<dbReference type="InterPro" id="IPR050141">
    <property type="entry name" value="GCL_type2/YbdK_subfam"/>
</dbReference>
<comment type="caution">
    <text evidence="6">The sequence shown here is derived from an EMBL/GenBank/DDBJ whole genome shotgun (WGS) entry which is preliminary data.</text>
</comment>
<comment type="catalytic activity">
    <reaction evidence="4 5">
        <text>L-cysteine + L-glutamate + ATP = gamma-L-glutamyl-L-cysteine + ADP + phosphate + H(+)</text>
        <dbReference type="Rhea" id="RHEA:13285"/>
        <dbReference type="ChEBI" id="CHEBI:15378"/>
        <dbReference type="ChEBI" id="CHEBI:29985"/>
        <dbReference type="ChEBI" id="CHEBI:30616"/>
        <dbReference type="ChEBI" id="CHEBI:35235"/>
        <dbReference type="ChEBI" id="CHEBI:43474"/>
        <dbReference type="ChEBI" id="CHEBI:58173"/>
        <dbReference type="ChEBI" id="CHEBI:456216"/>
        <dbReference type="EC" id="6.3.2.2"/>
    </reaction>
</comment>
<dbReference type="Pfam" id="PF04107">
    <property type="entry name" value="GCS2"/>
    <property type="match status" value="1"/>
</dbReference>
<keyword evidence="1 5" id="KW-0436">Ligase</keyword>
<dbReference type="GO" id="GO:0042398">
    <property type="term" value="P:modified amino acid biosynthetic process"/>
    <property type="evidence" value="ECO:0007669"/>
    <property type="project" value="InterPro"/>
</dbReference>
<keyword evidence="7" id="KW-1185">Reference proteome</keyword>
<organism evidence="6 7">
    <name type="scientific">Isoptericola sediminis</name>
    <dbReference type="NCBI Taxonomy" id="2733572"/>
    <lineage>
        <taxon>Bacteria</taxon>
        <taxon>Bacillati</taxon>
        <taxon>Actinomycetota</taxon>
        <taxon>Actinomycetes</taxon>
        <taxon>Micrococcales</taxon>
        <taxon>Promicromonosporaceae</taxon>
        <taxon>Isoptericola</taxon>
    </lineage>
</organism>
<dbReference type="EMBL" id="JABFAJ010000009">
    <property type="protein sequence ID" value="NNU26853.1"/>
    <property type="molecule type" value="Genomic_DNA"/>
</dbReference>
<dbReference type="Gene3D" id="3.30.590.20">
    <property type="match status" value="1"/>
</dbReference>
<dbReference type="InterPro" id="IPR011793">
    <property type="entry name" value="YbdK"/>
</dbReference>
<accession>A0A849KE49</accession>
<evidence type="ECO:0000256" key="5">
    <source>
        <dbReference type="HAMAP-Rule" id="MF_01609"/>
    </source>
</evidence>
<dbReference type="PANTHER" id="PTHR36510:SF1">
    <property type="entry name" value="GLUTAMATE--CYSTEINE LIGASE 2-RELATED"/>
    <property type="match status" value="1"/>
</dbReference>
<dbReference type="Proteomes" id="UP000557204">
    <property type="component" value="Unassembled WGS sequence"/>
</dbReference>
<dbReference type="InterPro" id="IPR014746">
    <property type="entry name" value="Gln_synth/guanido_kin_cat_dom"/>
</dbReference>
<dbReference type="SUPFAM" id="SSF55931">
    <property type="entry name" value="Glutamine synthetase/guanido kinase"/>
    <property type="match status" value="1"/>
</dbReference>
<evidence type="ECO:0000256" key="4">
    <source>
        <dbReference type="ARBA" id="ARBA00048819"/>
    </source>
</evidence>
<sequence>MVLEFQPSRRSSVGLEWELALVDADSGILRQVAPAVMAELGPDARARHVKPEFLRNTVEIVSDVCATVPGAIADLENGLTRVQEVIRPMRAELMGAGTHPFAPWSQQQVTDKERYATVVDRAQVWGRQQVVYGVHMHVGVEDRAKVLPILRSLLVHVAHLQALSASSPYWDAADTGYASMRALLFQQLPTAGLPYQFTEWSELERYTADMLKTGVIDDFTEVRWDIRPAPHFGTVEVRVCDGTSNVTELASLAALVHCLVEHFSTLLDEGRPLPTMPRWYVHENKWRAARYGMDAIIILDADGNEELLTDALPRLLEELAPVAERLGCAAELDRLRDIVRHGASYQRQRAVAAAHGGGQAGMEAVVRSLVAEMHAGHPLTPSAAG</sequence>
<comment type="similarity">
    <text evidence="5">Belongs to the glutamate--cysteine ligase type 2 family. YbdK subfamily.</text>
</comment>
<evidence type="ECO:0000313" key="6">
    <source>
        <dbReference type="EMBL" id="NNU26853.1"/>
    </source>
</evidence>
<evidence type="ECO:0000256" key="2">
    <source>
        <dbReference type="ARBA" id="ARBA00022741"/>
    </source>
</evidence>
<dbReference type="NCBIfam" id="NF010043">
    <property type="entry name" value="PRK13517.1-3"/>
    <property type="match status" value="1"/>
</dbReference>
<proteinExistence type="inferred from homology"/>
<dbReference type="NCBIfam" id="NF010044">
    <property type="entry name" value="PRK13517.1-4"/>
    <property type="match status" value="1"/>
</dbReference>
<evidence type="ECO:0000256" key="3">
    <source>
        <dbReference type="ARBA" id="ARBA00022840"/>
    </source>
</evidence>
<dbReference type="PANTHER" id="PTHR36510">
    <property type="entry name" value="GLUTAMATE--CYSTEINE LIGASE 2-RELATED"/>
    <property type="match status" value="1"/>
</dbReference>
<keyword evidence="3 5" id="KW-0067">ATP-binding</keyword>